<reference evidence="2 3" key="1">
    <citation type="submission" date="2016-07" db="EMBL/GenBank/DDBJ databases">
        <title>Pervasive Adenine N6-methylation of Active Genes in Fungi.</title>
        <authorList>
            <consortium name="DOE Joint Genome Institute"/>
            <person name="Mondo S.J."/>
            <person name="Dannebaum R.O."/>
            <person name="Kuo R.C."/>
            <person name="Labutti K."/>
            <person name="Haridas S."/>
            <person name="Kuo A."/>
            <person name="Salamov A."/>
            <person name="Ahrendt S.R."/>
            <person name="Lipzen A."/>
            <person name="Sullivan W."/>
            <person name="Andreopoulos W.B."/>
            <person name="Clum A."/>
            <person name="Lindquist E."/>
            <person name="Daum C."/>
            <person name="Ramamoorthy G.K."/>
            <person name="Gryganskyi A."/>
            <person name="Culley D."/>
            <person name="Magnuson J.K."/>
            <person name="James T.Y."/>
            <person name="O'Malley M.A."/>
            <person name="Stajich J.E."/>
            <person name="Spatafora J.W."/>
            <person name="Visel A."/>
            <person name="Grigoriev I.V."/>
        </authorList>
    </citation>
    <scope>NUCLEOTIDE SEQUENCE [LARGE SCALE GENOMIC DNA]</scope>
    <source>
        <strain evidence="2 3">PL171</strain>
    </source>
</reference>
<keyword evidence="1" id="KW-1133">Transmembrane helix</keyword>
<evidence type="ECO:0000256" key="1">
    <source>
        <dbReference type="SAM" id="Phobius"/>
    </source>
</evidence>
<organism evidence="2 3">
    <name type="scientific">Catenaria anguillulae PL171</name>
    <dbReference type="NCBI Taxonomy" id="765915"/>
    <lineage>
        <taxon>Eukaryota</taxon>
        <taxon>Fungi</taxon>
        <taxon>Fungi incertae sedis</taxon>
        <taxon>Blastocladiomycota</taxon>
        <taxon>Blastocladiomycetes</taxon>
        <taxon>Blastocladiales</taxon>
        <taxon>Catenariaceae</taxon>
        <taxon>Catenaria</taxon>
    </lineage>
</organism>
<dbReference type="EMBL" id="MCFL01000034">
    <property type="protein sequence ID" value="ORZ33640.1"/>
    <property type="molecule type" value="Genomic_DNA"/>
</dbReference>
<evidence type="ECO:0000313" key="2">
    <source>
        <dbReference type="EMBL" id="ORZ33640.1"/>
    </source>
</evidence>
<protein>
    <submittedName>
        <fullName evidence="2">Uncharacterized protein</fullName>
    </submittedName>
</protein>
<gene>
    <name evidence="2" type="ORF">BCR44DRAFT_1194890</name>
</gene>
<dbReference type="Proteomes" id="UP000193411">
    <property type="component" value="Unassembled WGS sequence"/>
</dbReference>
<name>A0A1Y2HGB3_9FUNG</name>
<evidence type="ECO:0000313" key="3">
    <source>
        <dbReference type="Proteomes" id="UP000193411"/>
    </source>
</evidence>
<proteinExistence type="predicted"/>
<sequence length="76" mass="8193">MPAQGPFSSRLVILVVVFILNPLSTPPFLFFGCFFSYSFFSTAGVWFGFEGLVSSSATGIASAVCRLSYPRNVLAT</sequence>
<comment type="caution">
    <text evidence="2">The sequence shown here is derived from an EMBL/GenBank/DDBJ whole genome shotgun (WGS) entry which is preliminary data.</text>
</comment>
<keyword evidence="3" id="KW-1185">Reference proteome</keyword>
<feature type="transmembrane region" description="Helical" evidence="1">
    <location>
        <begin position="46"/>
        <end position="69"/>
    </location>
</feature>
<dbReference type="AlphaFoldDB" id="A0A1Y2HGB3"/>
<accession>A0A1Y2HGB3</accession>
<feature type="transmembrane region" description="Helical" evidence="1">
    <location>
        <begin position="12"/>
        <end position="40"/>
    </location>
</feature>
<keyword evidence="1" id="KW-0472">Membrane</keyword>
<keyword evidence="1" id="KW-0812">Transmembrane</keyword>